<sequence>MEPDIDNMTLNEYLMYEGSHRDLDRSCTFSNRFACSKIAPMNCRILVYPDSDEEDEEYCMLPLLPPYFPSPQPCTKFNSISYNVKNEVDVDNMTVEEYDLYMAIQHSMKSEIQVPTQGFTS</sequence>
<organism evidence="1">
    <name type="scientific">Tanacetum cinerariifolium</name>
    <name type="common">Dalmatian daisy</name>
    <name type="synonym">Chrysanthemum cinerariifolium</name>
    <dbReference type="NCBI Taxonomy" id="118510"/>
    <lineage>
        <taxon>Eukaryota</taxon>
        <taxon>Viridiplantae</taxon>
        <taxon>Streptophyta</taxon>
        <taxon>Embryophyta</taxon>
        <taxon>Tracheophyta</taxon>
        <taxon>Spermatophyta</taxon>
        <taxon>Magnoliopsida</taxon>
        <taxon>eudicotyledons</taxon>
        <taxon>Gunneridae</taxon>
        <taxon>Pentapetalae</taxon>
        <taxon>asterids</taxon>
        <taxon>campanulids</taxon>
        <taxon>Asterales</taxon>
        <taxon>Asteraceae</taxon>
        <taxon>Asteroideae</taxon>
        <taxon>Anthemideae</taxon>
        <taxon>Anthemidinae</taxon>
        <taxon>Tanacetum</taxon>
    </lineage>
</organism>
<comment type="caution">
    <text evidence="1">The sequence shown here is derived from an EMBL/GenBank/DDBJ whole genome shotgun (WGS) entry which is preliminary data.</text>
</comment>
<reference evidence="1" key="1">
    <citation type="journal article" date="2019" name="Sci. Rep.">
        <title>Draft genome of Tanacetum cinerariifolium, the natural source of mosquito coil.</title>
        <authorList>
            <person name="Yamashiro T."/>
            <person name="Shiraishi A."/>
            <person name="Satake H."/>
            <person name="Nakayama K."/>
        </authorList>
    </citation>
    <scope>NUCLEOTIDE SEQUENCE</scope>
</reference>
<dbReference type="AlphaFoldDB" id="A0A699V0I7"/>
<gene>
    <name evidence="1" type="ORF">Tci_897683</name>
</gene>
<protein>
    <submittedName>
        <fullName evidence="1">Uncharacterized protein</fullName>
    </submittedName>
</protein>
<evidence type="ECO:0000313" key="1">
    <source>
        <dbReference type="EMBL" id="GFD25714.1"/>
    </source>
</evidence>
<accession>A0A699V0I7</accession>
<name>A0A699V0I7_TANCI</name>
<proteinExistence type="predicted"/>
<dbReference type="EMBL" id="BKCJ011362874">
    <property type="protein sequence ID" value="GFD25714.1"/>
    <property type="molecule type" value="Genomic_DNA"/>
</dbReference>